<evidence type="ECO:0000313" key="2">
    <source>
        <dbReference type="EMBL" id="CAH2217904.1"/>
    </source>
</evidence>
<name>A0A8S4QUK3_9NEOP</name>
<feature type="region of interest" description="Disordered" evidence="1">
    <location>
        <begin position="1"/>
        <end position="21"/>
    </location>
</feature>
<dbReference type="EMBL" id="CAKXAJ010018766">
    <property type="protein sequence ID" value="CAH2217904.1"/>
    <property type="molecule type" value="Genomic_DNA"/>
</dbReference>
<keyword evidence="3" id="KW-1185">Reference proteome</keyword>
<gene>
    <name evidence="2" type="primary">jg19020</name>
    <name evidence="2" type="ORF">PAEG_LOCUS5780</name>
</gene>
<protein>
    <submittedName>
        <fullName evidence="2">Jg19020 protein</fullName>
    </submittedName>
</protein>
<reference evidence="2" key="1">
    <citation type="submission" date="2022-03" db="EMBL/GenBank/DDBJ databases">
        <authorList>
            <person name="Lindestad O."/>
        </authorList>
    </citation>
    <scope>NUCLEOTIDE SEQUENCE</scope>
</reference>
<dbReference type="AlphaFoldDB" id="A0A8S4QUK3"/>
<dbReference type="Proteomes" id="UP000838756">
    <property type="component" value="Unassembled WGS sequence"/>
</dbReference>
<evidence type="ECO:0000256" key="1">
    <source>
        <dbReference type="SAM" id="MobiDB-lite"/>
    </source>
</evidence>
<comment type="caution">
    <text evidence="2">The sequence shown here is derived from an EMBL/GenBank/DDBJ whole genome shotgun (WGS) entry which is preliminary data.</text>
</comment>
<evidence type="ECO:0000313" key="3">
    <source>
        <dbReference type="Proteomes" id="UP000838756"/>
    </source>
</evidence>
<accession>A0A8S4QUK3</accession>
<feature type="non-terminal residue" evidence="2">
    <location>
        <position position="1"/>
    </location>
</feature>
<organism evidence="2 3">
    <name type="scientific">Pararge aegeria aegeria</name>
    <dbReference type="NCBI Taxonomy" id="348720"/>
    <lineage>
        <taxon>Eukaryota</taxon>
        <taxon>Metazoa</taxon>
        <taxon>Ecdysozoa</taxon>
        <taxon>Arthropoda</taxon>
        <taxon>Hexapoda</taxon>
        <taxon>Insecta</taxon>
        <taxon>Pterygota</taxon>
        <taxon>Neoptera</taxon>
        <taxon>Endopterygota</taxon>
        <taxon>Lepidoptera</taxon>
        <taxon>Glossata</taxon>
        <taxon>Ditrysia</taxon>
        <taxon>Papilionoidea</taxon>
        <taxon>Nymphalidae</taxon>
        <taxon>Satyrinae</taxon>
        <taxon>Satyrini</taxon>
        <taxon>Parargina</taxon>
        <taxon>Pararge</taxon>
    </lineage>
</organism>
<sequence>HVQKETTRLVAATRRRAPLSPPTRLAVNERTSAWLASISDFTVYDPTHRRRFPL</sequence>
<proteinExistence type="predicted"/>